<dbReference type="NCBIfam" id="TIGR01443">
    <property type="entry name" value="intein_Cterm"/>
    <property type="match status" value="1"/>
</dbReference>
<dbReference type="GO" id="GO:0003677">
    <property type="term" value="F:DNA binding"/>
    <property type="evidence" value="ECO:0007669"/>
    <property type="project" value="UniProtKB-KW"/>
</dbReference>
<evidence type="ECO:0000256" key="1">
    <source>
        <dbReference type="ARBA" id="ARBA00005755"/>
    </source>
</evidence>
<dbReference type="GO" id="GO:0043625">
    <property type="term" value="C:delta DNA polymerase complex"/>
    <property type="evidence" value="ECO:0007669"/>
    <property type="project" value="TreeGrafter"/>
</dbReference>
<feature type="compositionally biased region" description="Low complexity" evidence="8">
    <location>
        <begin position="402"/>
        <end position="415"/>
    </location>
</feature>
<name>A0A6C0EGC6_9ZZZZ</name>
<dbReference type="InterPro" id="IPR006172">
    <property type="entry name" value="DNA-dir_DNA_pol_B"/>
</dbReference>
<evidence type="ECO:0000256" key="3">
    <source>
        <dbReference type="ARBA" id="ARBA00022679"/>
    </source>
</evidence>
<dbReference type="Gene3D" id="3.30.342.10">
    <property type="entry name" value="DNA Polymerase, chain B, domain 1"/>
    <property type="match status" value="1"/>
</dbReference>
<dbReference type="InterPro" id="IPR036397">
    <property type="entry name" value="RNaseH_sf"/>
</dbReference>
<dbReference type="GO" id="GO:0008296">
    <property type="term" value="F:3'-5'-DNA exonuclease activity"/>
    <property type="evidence" value="ECO:0007669"/>
    <property type="project" value="TreeGrafter"/>
</dbReference>
<dbReference type="InterPro" id="IPR030934">
    <property type="entry name" value="Intein_C"/>
</dbReference>
<accession>A0A6C0EGC6</accession>
<keyword evidence="3" id="KW-0808">Transferase</keyword>
<evidence type="ECO:0000313" key="10">
    <source>
        <dbReference type="EMBL" id="QHT27473.1"/>
    </source>
</evidence>
<dbReference type="SUPFAM" id="SSF53098">
    <property type="entry name" value="Ribonuclease H-like"/>
    <property type="match status" value="1"/>
</dbReference>
<dbReference type="Gene3D" id="3.90.1600.10">
    <property type="entry name" value="Palm domain of DNA polymerase"/>
    <property type="match status" value="2"/>
</dbReference>
<dbReference type="GO" id="GO:0000166">
    <property type="term" value="F:nucleotide binding"/>
    <property type="evidence" value="ECO:0007669"/>
    <property type="project" value="InterPro"/>
</dbReference>
<comment type="similarity">
    <text evidence="1">Belongs to the DNA polymerase type-B family.</text>
</comment>
<dbReference type="InterPro" id="IPR042087">
    <property type="entry name" value="DNA_pol_B_thumb"/>
</dbReference>
<feature type="compositionally biased region" description="Basic residues" evidence="8">
    <location>
        <begin position="1548"/>
        <end position="1570"/>
    </location>
</feature>
<dbReference type="SMART" id="SM00305">
    <property type="entry name" value="HintC"/>
    <property type="match status" value="1"/>
</dbReference>
<evidence type="ECO:0000256" key="4">
    <source>
        <dbReference type="ARBA" id="ARBA00022695"/>
    </source>
</evidence>
<feature type="domain" description="Hint" evidence="9">
    <location>
        <begin position="1289"/>
        <end position="1336"/>
    </location>
</feature>
<dbReference type="PROSITE" id="PS50818">
    <property type="entry name" value="INTEIN_C_TER"/>
    <property type="match status" value="1"/>
</dbReference>
<reference evidence="10" key="1">
    <citation type="journal article" date="2020" name="Nature">
        <title>Giant virus diversity and host interactions through global metagenomics.</title>
        <authorList>
            <person name="Schulz F."/>
            <person name="Roux S."/>
            <person name="Paez-Espino D."/>
            <person name="Jungbluth S."/>
            <person name="Walsh D.A."/>
            <person name="Denef V.J."/>
            <person name="McMahon K.D."/>
            <person name="Konstantinidis K.T."/>
            <person name="Eloe-Fadrosh E.A."/>
            <person name="Kyrpides N.C."/>
            <person name="Woyke T."/>
        </authorList>
    </citation>
    <scope>NUCLEOTIDE SEQUENCE</scope>
    <source>
        <strain evidence="10">GVMAG-M-3300023179-33</strain>
    </source>
</reference>
<feature type="region of interest" description="Disordered" evidence="8">
    <location>
        <begin position="386"/>
        <end position="415"/>
    </location>
</feature>
<dbReference type="PANTHER" id="PTHR10322">
    <property type="entry name" value="DNA POLYMERASE CATALYTIC SUBUNIT"/>
    <property type="match status" value="1"/>
</dbReference>
<dbReference type="GO" id="GO:0006297">
    <property type="term" value="P:nucleotide-excision repair, DNA gap filling"/>
    <property type="evidence" value="ECO:0007669"/>
    <property type="project" value="TreeGrafter"/>
</dbReference>
<dbReference type="Gene3D" id="1.10.132.60">
    <property type="entry name" value="DNA polymerase family B, C-terminal domain"/>
    <property type="match status" value="2"/>
</dbReference>
<dbReference type="GO" id="GO:0006287">
    <property type="term" value="P:base-excision repair, gap-filling"/>
    <property type="evidence" value="ECO:0007669"/>
    <property type="project" value="TreeGrafter"/>
</dbReference>
<dbReference type="Pfam" id="PF03104">
    <property type="entry name" value="DNA_pol_B_exo1"/>
    <property type="match status" value="2"/>
</dbReference>
<dbReference type="EMBL" id="MN739823">
    <property type="protein sequence ID" value="QHT27473.1"/>
    <property type="molecule type" value="Genomic_DNA"/>
</dbReference>
<dbReference type="Gene3D" id="1.10.287.690">
    <property type="entry name" value="Helix hairpin bin"/>
    <property type="match status" value="1"/>
</dbReference>
<dbReference type="Pfam" id="PF00136">
    <property type="entry name" value="DNA_pol_B"/>
    <property type="match status" value="2"/>
</dbReference>
<dbReference type="SMART" id="SM00486">
    <property type="entry name" value="POLBc"/>
    <property type="match status" value="1"/>
</dbReference>
<dbReference type="InterPro" id="IPR036844">
    <property type="entry name" value="Hint_dom_sf"/>
</dbReference>
<dbReference type="InterPro" id="IPR023211">
    <property type="entry name" value="DNA_pol_palm_dom_sf"/>
</dbReference>
<dbReference type="PANTHER" id="PTHR10322:SF23">
    <property type="entry name" value="DNA POLYMERASE DELTA CATALYTIC SUBUNIT"/>
    <property type="match status" value="1"/>
</dbReference>
<organism evidence="10">
    <name type="scientific">viral metagenome</name>
    <dbReference type="NCBI Taxonomy" id="1070528"/>
    <lineage>
        <taxon>unclassified sequences</taxon>
        <taxon>metagenomes</taxon>
        <taxon>organismal metagenomes</taxon>
    </lineage>
</organism>
<sequence length="1675" mass="192413">MEHIFRLFDFNIYNKPLPVDYINESDSDDMEDNKPVINKYVDQNKFFIQMFGLDETGKTCSIIVEDFKPFFYIKVADHWTIANKNAFLKHIQVKMGKFYENSIVECKLIKRKKLYGFDGGKEYKFIKFGFNNVYAFNKAKNLWYSPYASASNKIKTEDQHKLLQNGYVFLESETYLYEANIPPLLRFFHIKNISPSGWVALPKKKTFVVTPKMKSTTCDYEFMIHYNDIIALNHKETMVPYKICSFDIEASSSHGDFPIPIKTYKKLAINIIEYFEKYKKTDAGNDANTTTLNNEMLHQILKNIILLAFGYEEEDIEMDSETDEEIYDFNNIERVYPIMPPKSKSLLMELINKWLSIPVRNIFSDNNEVIAEQMNIENMFEKAHKEMNSKDDDDDDEGTDANTNSNDSGGVSNSGFISVNEVTTVKKKTKLQIQNYNQTHTIVDIISEFLNMGLGSGNGDSEDSDDPSISVKVKGTTKPKVKTGANKTTKSKNRDMLMQELTISLNTIFPKLEGDKITFIGSTFLKYGEKEPYMNHCAVLNTCDQIPAQNTKVESYKTEKEVLLAWKDLIQNENPDIIIGYNIFGFDYEFMFRRAEENHCVEEFLQLSRNKNEICGDKIKYRDHNNAWHELDKYKIEESSLQIASGQHDLKYIKMNGRLQIDLYNYFRREENLSSYKLDYVAGHFIGDYVKKVANSDESSGSVVIHSGNLTGLQEGSFIHFEEIGHSTEYYDGGSKFKVASVDKENHLFCISIPETYHKNICTSLDFTKKIRWCLAKDDVTPKDIFKMTNGSDADRAVIAKYCIQDCNLVHYLMNKVDILTGFSEMSKICSVPIHFLVSRGQGIKLTSYIAKKCREKNTLIPVIEKGNSDEGYEGAIVLDPKCDLYLDNPVACVDYASLYPSSMISENLSHDSKVWTKEYDLDGNLIAETGDKGIRVGENGQEEEYFIYDNLPNYNYVDVKYDTYKYVRKTAKSAAEKIKSGYKCCRFAQSINRNERAIMPSILEELLASRKATRKLIPNEKDEFMKNVLDKRQLGYKLTANSLYGQCGAKTSTFYEKDVAASTTATGRLLLTYAKRVIEECYGDAICNTSEYGPVLTKAEYIYGDSVANNTPVYISYLNDNKERIIDICTIEQLAEKYGGCNWVKCTEPGKQEKEFCELEGIETWTENGWTKLHRVIRHNLAPHKKMIRILTHTGLVDVTDDHSLLDIFANSITPNNVTIGTPLLHNRLNDICINNPYDVDNSMYLIHHCNDFVDTAKYINYLNSKNQYDYYISSGEDNSIMIMMDKLKKVDKNTITKMHEIEYSGYVYDLTTENHHFAAGIGNIIVHNTDSVFFTFNLQTPDGEPIRGKKALDITIELAQEAGHLASSFLKGPHDLEYEKTFMPFCLLSKKRYVGMLYETDSTKCKRKEMGIVLKRRDNAPIVKDVYGGIIDILMKEKDIQKSIAFLKSCLRDIVEEKYPIEKLIITKSLRSGYKNPQQIAHKVLADRIMERDPGNKIGSGDRIPFVYIKHPSLEQAVESDPEPEPIVEIQNNPLEPEPDQEQGVKKGRGRKKTPTKPKPSPKPKKVKVPKIKLLQGDKIETPKYIAEKNLKIDYGFYITNQIMKPVQQVFALVLEKIWGMQNKELKIQKFKKEVEELLALYDNDTTNEKYQTKLENMKNKEVKTLLFDEFLQ</sequence>
<evidence type="ECO:0000256" key="2">
    <source>
        <dbReference type="ARBA" id="ARBA00012417"/>
    </source>
</evidence>
<dbReference type="SUPFAM" id="SSF51294">
    <property type="entry name" value="Hedgehog/intein (Hint) domain"/>
    <property type="match status" value="1"/>
</dbReference>
<evidence type="ECO:0000256" key="7">
    <source>
        <dbReference type="ARBA" id="ARBA00049244"/>
    </source>
</evidence>
<dbReference type="SUPFAM" id="SSF56672">
    <property type="entry name" value="DNA/RNA polymerases"/>
    <property type="match status" value="1"/>
</dbReference>
<keyword evidence="5" id="KW-0239">DNA-directed DNA polymerase</keyword>
<dbReference type="EC" id="2.7.7.7" evidence="2"/>
<dbReference type="InterPro" id="IPR003586">
    <property type="entry name" value="Hint_dom_C"/>
</dbReference>
<evidence type="ECO:0000256" key="6">
    <source>
        <dbReference type="ARBA" id="ARBA00023125"/>
    </source>
</evidence>
<evidence type="ECO:0000256" key="8">
    <source>
        <dbReference type="SAM" id="MobiDB-lite"/>
    </source>
</evidence>
<feature type="region of interest" description="Disordered" evidence="8">
    <location>
        <begin position="457"/>
        <end position="490"/>
    </location>
</feature>
<evidence type="ECO:0000259" key="9">
    <source>
        <dbReference type="SMART" id="SM00305"/>
    </source>
</evidence>
<proteinExistence type="inferred from homology"/>
<dbReference type="Gene3D" id="3.30.420.10">
    <property type="entry name" value="Ribonuclease H-like superfamily/Ribonuclease H"/>
    <property type="match status" value="2"/>
</dbReference>
<dbReference type="InterPro" id="IPR050240">
    <property type="entry name" value="DNA_pol_type-B"/>
</dbReference>
<protein>
    <recommendedName>
        <fullName evidence="2">DNA-directed DNA polymerase</fullName>
        <ecNumber evidence="2">2.7.7.7</ecNumber>
    </recommendedName>
</protein>
<dbReference type="InterPro" id="IPR006133">
    <property type="entry name" value="DNA-dir_DNA_pol_B_exonuc"/>
</dbReference>
<keyword evidence="6" id="KW-0238">DNA-binding</keyword>
<dbReference type="GO" id="GO:0045004">
    <property type="term" value="P:DNA replication proofreading"/>
    <property type="evidence" value="ECO:0007669"/>
    <property type="project" value="TreeGrafter"/>
</dbReference>
<dbReference type="InterPro" id="IPR006134">
    <property type="entry name" value="DNA-dir_DNA_pol_B_multi_dom"/>
</dbReference>
<dbReference type="GO" id="GO:0003887">
    <property type="term" value="F:DNA-directed DNA polymerase activity"/>
    <property type="evidence" value="ECO:0007669"/>
    <property type="project" value="UniProtKB-KW"/>
</dbReference>
<evidence type="ECO:0000256" key="5">
    <source>
        <dbReference type="ARBA" id="ARBA00022932"/>
    </source>
</evidence>
<dbReference type="InterPro" id="IPR012337">
    <property type="entry name" value="RNaseH-like_sf"/>
</dbReference>
<keyword evidence="4" id="KW-0548">Nucleotidyltransferase</keyword>
<dbReference type="InterPro" id="IPR043502">
    <property type="entry name" value="DNA/RNA_pol_sf"/>
</dbReference>
<comment type="catalytic activity">
    <reaction evidence="7">
        <text>DNA(n) + a 2'-deoxyribonucleoside 5'-triphosphate = DNA(n+1) + diphosphate</text>
        <dbReference type="Rhea" id="RHEA:22508"/>
        <dbReference type="Rhea" id="RHEA-COMP:17339"/>
        <dbReference type="Rhea" id="RHEA-COMP:17340"/>
        <dbReference type="ChEBI" id="CHEBI:33019"/>
        <dbReference type="ChEBI" id="CHEBI:61560"/>
        <dbReference type="ChEBI" id="CHEBI:173112"/>
        <dbReference type="EC" id="2.7.7.7"/>
    </reaction>
</comment>
<feature type="region of interest" description="Disordered" evidence="8">
    <location>
        <begin position="1517"/>
        <end position="1570"/>
    </location>
</feature>